<protein>
    <recommendedName>
        <fullName evidence="2">cyclic-guanylate-specific phosphodiesterase</fullName>
        <ecNumber evidence="2">3.1.4.52</ecNumber>
    </recommendedName>
</protein>
<comment type="catalytic activity">
    <reaction evidence="9">
        <text>3',3'-c-di-GMP + H2O = 5'-phosphoguanylyl(3'-&gt;5')guanosine + H(+)</text>
        <dbReference type="Rhea" id="RHEA:24902"/>
        <dbReference type="ChEBI" id="CHEBI:15377"/>
        <dbReference type="ChEBI" id="CHEBI:15378"/>
        <dbReference type="ChEBI" id="CHEBI:58754"/>
        <dbReference type="ChEBI" id="CHEBI:58805"/>
        <dbReference type="EC" id="3.1.4.52"/>
    </reaction>
</comment>
<evidence type="ECO:0000256" key="9">
    <source>
        <dbReference type="ARBA" id="ARBA00034290"/>
    </source>
</evidence>
<gene>
    <name evidence="12" type="ordered locus">EAE_02770</name>
</gene>
<proteinExistence type="predicted"/>
<dbReference type="SUPFAM" id="SSF141868">
    <property type="entry name" value="EAL domain-like"/>
    <property type="match status" value="1"/>
</dbReference>
<dbReference type="PANTHER" id="PTHR33121">
    <property type="entry name" value="CYCLIC DI-GMP PHOSPHODIESTERASE PDEF"/>
    <property type="match status" value="1"/>
</dbReference>
<keyword evidence="13" id="KW-1185">Reference proteome</keyword>
<keyword evidence="8 10" id="KW-0472">Membrane</keyword>
<dbReference type="InterPro" id="IPR001633">
    <property type="entry name" value="EAL_dom"/>
</dbReference>
<accession>A0A0H3FKZ6</accession>
<organism evidence="12 13">
    <name type="scientific">Klebsiella aerogenes (strain ATCC 13048 / DSM 30053 / CCUG 1429 / JCM 1235 / KCTC 2190 / NBRC 13534 / NCIMB 10102 / NCTC 10006 / CDC 819-56)</name>
    <name type="common">Enterobacter aerogenes</name>
    <dbReference type="NCBI Taxonomy" id="1028307"/>
    <lineage>
        <taxon>Bacteria</taxon>
        <taxon>Pseudomonadati</taxon>
        <taxon>Pseudomonadota</taxon>
        <taxon>Gammaproteobacteria</taxon>
        <taxon>Enterobacterales</taxon>
        <taxon>Enterobacteriaceae</taxon>
        <taxon>Klebsiella/Raoultella group</taxon>
        <taxon>Klebsiella</taxon>
    </lineage>
</organism>
<dbReference type="KEGG" id="eae:EAE_02770"/>
<name>A0A0H3FKZ6_KLEAK</name>
<evidence type="ECO:0000313" key="12">
    <source>
        <dbReference type="EMBL" id="AEG95489.1"/>
    </source>
</evidence>
<dbReference type="EC" id="3.1.4.52" evidence="2"/>
<dbReference type="eggNOG" id="COG2200">
    <property type="taxonomic scope" value="Bacteria"/>
</dbReference>
<dbReference type="EMBL" id="CP002824">
    <property type="protein sequence ID" value="AEG95489.1"/>
    <property type="molecule type" value="Genomic_DNA"/>
</dbReference>
<dbReference type="PATRIC" id="fig|1028307.3.peg.549"/>
<dbReference type="AlphaFoldDB" id="A0A0H3FKZ6"/>
<dbReference type="OrthoDB" id="675397at2"/>
<feature type="domain" description="EAL" evidence="11">
    <location>
        <begin position="221"/>
        <end position="473"/>
    </location>
</feature>
<evidence type="ECO:0000313" key="13">
    <source>
        <dbReference type="Proteomes" id="UP000008881"/>
    </source>
</evidence>
<evidence type="ECO:0000256" key="4">
    <source>
        <dbReference type="ARBA" id="ARBA00022636"/>
    </source>
</evidence>
<dbReference type="CDD" id="cd01948">
    <property type="entry name" value="EAL"/>
    <property type="match status" value="1"/>
</dbReference>
<keyword evidence="5 10" id="KW-0812">Transmembrane</keyword>
<dbReference type="InterPro" id="IPR035919">
    <property type="entry name" value="EAL_sf"/>
</dbReference>
<sequence length="473" mass="54350">MQNNLQKNMRTRLNKAVTILDKVLTEASQVSRNAEKFMGRECTDEVLTVLRGIVAIHPYIRSVGIVKDHAFYCSTIIGNRYFPLKLAAYTKQNLILLKGNQLTPYESLIVYNTQDTQGNAVRVTINGFYFFRVLKNISMDTPLQLQIGELILDSNGKVTSASKGNSLIESTSSKFEYKVFAEFPVQPLYITFVNYEWKSILIVLFISILSTYLISKHLYYRLTTEFMLKNGLKHKELKAFIQPIINGVNNNIIGGEILVRWEHPSLGFIPPDEFIPLAERSLLIKDITRLCFEQVIESLNQNKLKLPGELYMCFNISALNFIDDDIVILCSRFLEKLRQLKISLVLEITERELIEDTLQIKCIIEKLRMLGVKFSLDDFGTGHANYSYLKKFAPDFLKIDKMFTAEIEKKSVSIQVVKNMIDLAASFNCKIIAEGIENTKQLQSLKMLGISLFQGYYFGKPESLEDYTQRFRY</sequence>
<evidence type="ECO:0000256" key="3">
    <source>
        <dbReference type="ARBA" id="ARBA00022475"/>
    </source>
</evidence>
<evidence type="ECO:0000256" key="1">
    <source>
        <dbReference type="ARBA" id="ARBA00004651"/>
    </source>
</evidence>
<dbReference type="InterPro" id="IPR024744">
    <property type="entry name" value="CSS-motif_dom"/>
</dbReference>
<dbReference type="InterPro" id="IPR050706">
    <property type="entry name" value="Cyclic-di-GMP_PDE-like"/>
</dbReference>
<keyword evidence="7 10" id="KW-1133">Transmembrane helix</keyword>
<dbReference type="SMART" id="SM00052">
    <property type="entry name" value="EAL"/>
    <property type="match status" value="1"/>
</dbReference>
<dbReference type="Pfam" id="PF12792">
    <property type="entry name" value="CSS-motif"/>
    <property type="match status" value="1"/>
</dbReference>
<evidence type="ECO:0000256" key="8">
    <source>
        <dbReference type="ARBA" id="ARBA00023136"/>
    </source>
</evidence>
<dbReference type="GO" id="GO:0071111">
    <property type="term" value="F:cyclic-guanylate-specific phosphodiesterase activity"/>
    <property type="evidence" value="ECO:0007669"/>
    <property type="project" value="UniProtKB-EC"/>
</dbReference>
<feature type="transmembrane region" description="Helical" evidence="10">
    <location>
        <begin position="200"/>
        <end position="220"/>
    </location>
</feature>
<dbReference type="GO" id="GO:0005886">
    <property type="term" value="C:plasma membrane"/>
    <property type="evidence" value="ECO:0007669"/>
    <property type="project" value="UniProtKB-SubCell"/>
</dbReference>
<comment type="subcellular location">
    <subcellularLocation>
        <location evidence="1">Cell membrane</location>
        <topology evidence="1">Multi-pass membrane protein</topology>
    </subcellularLocation>
</comment>
<dbReference type="PROSITE" id="PS50883">
    <property type="entry name" value="EAL"/>
    <property type="match status" value="1"/>
</dbReference>
<evidence type="ECO:0000259" key="11">
    <source>
        <dbReference type="PROSITE" id="PS50883"/>
    </source>
</evidence>
<keyword evidence="3" id="KW-1003">Cell membrane</keyword>
<keyword evidence="4" id="KW-0973">c-di-GMP</keyword>
<dbReference type="HOGENOM" id="CLU_000445_131_0_6"/>
<evidence type="ECO:0000256" key="6">
    <source>
        <dbReference type="ARBA" id="ARBA00022801"/>
    </source>
</evidence>
<evidence type="ECO:0000256" key="7">
    <source>
        <dbReference type="ARBA" id="ARBA00022989"/>
    </source>
</evidence>
<keyword evidence="6" id="KW-0378">Hydrolase</keyword>
<evidence type="ECO:0000256" key="10">
    <source>
        <dbReference type="SAM" id="Phobius"/>
    </source>
</evidence>
<dbReference type="Pfam" id="PF00563">
    <property type="entry name" value="EAL"/>
    <property type="match status" value="1"/>
</dbReference>
<dbReference type="PANTHER" id="PTHR33121:SF79">
    <property type="entry name" value="CYCLIC DI-GMP PHOSPHODIESTERASE PDED-RELATED"/>
    <property type="match status" value="1"/>
</dbReference>
<evidence type="ECO:0000256" key="2">
    <source>
        <dbReference type="ARBA" id="ARBA00012282"/>
    </source>
</evidence>
<reference evidence="12 13" key="1">
    <citation type="journal article" date="2012" name="J. Bacteriol.">
        <title>Complete genome sequence of Enterobacter aerogenes KCTC 2190.</title>
        <authorList>
            <person name="Shin S.H."/>
            <person name="Kim S."/>
            <person name="Kim J.Y."/>
            <person name="Lee S."/>
            <person name="Um Y."/>
            <person name="Oh M.K."/>
            <person name="Kim Y.R."/>
            <person name="Lee J."/>
            <person name="Yang K.S."/>
        </authorList>
    </citation>
    <scope>NUCLEOTIDE SEQUENCE [LARGE SCALE GENOMIC DNA]</scope>
    <source>
        <strain evidence="12 13">KCTC 2190</strain>
    </source>
</reference>
<dbReference type="Proteomes" id="UP000008881">
    <property type="component" value="Chromosome"/>
</dbReference>
<evidence type="ECO:0000256" key="5">
    <source>
        <dbReference type="ARBA" id="ARBA00022692"/>
    </source>
</evidence>
<dbReference type="Gene3D" id="3.20.20.450">
    <property type="entry name" value="EAL domain"/>
    <property type="match status" value="1"/>
</dbReference>